<dbReference type="InterPro" id="IPR002104">
    <property type="entry name" value="Integrase_catalytic"/>
</dbReference>
<dbReference type="PROSITE" id="PS51898">
    <property type="entry name" value="TYR_RECOMBINASE"/>
    <property type="match status" value="1"/>
</dbReference>
<reference evidence="5 6" key="1">
    <citation type="submission" date="2020-07" db="EMBL/GenBank/DDBJ databases">
        <title>Sequencing the genomes of 1000 actinobacteria strains.</title>
        <authorList>
            <person name="Klenk H.-P."/>
        </authorList>
    </citation>
    <scope>NUCLEOTIDE SEQUENCE [LARGE SCALE GENOMIC DNA]</scope>
    <source>
        <strain evidence="5 6">DSM 15165</strain>
    </source>
</reference>
<dbReference type="RefSeq" id="WP_179608822.1">
    <property type="nucleotide sequence ID" value="NZ_BAABEH010000001.1"/>
</dbReference>
<proteinExistence type="inferred from homology"/>
<name>A0A853D175_9MICO</name>
<gene>
    <name evidence="5" type="ORF">HNR13_004160</name>
</gene>
<sequence length="202" mass="22444">MSRTIEAQRVVNPAMAEVTEFLGLSGLRWSELRALRVEDVAQIPMPALHVWRAQSDGYAEKTLKSNSGEVRSRTIPLRPRALEIVAPRVEGVPPEAHLFRSKTGKQLRGNLFRRQVQWNETTCRGLTIHALRHFAISYWLLRGVDVKTAAEWSGHKNPTVLLSTYAHVLGIDANRAALALLDTPAVPALSWGTVPESLKGLD</sequence>
<dbReference type="InterPro" id="IPR013762">
    <property type="entry name" value="Integrase-like_cat_sf"/>
</dbReference>
<organism evidence="5 6">
    <name type="scientific">Leifsonia shinshuensis</name>
    <dbReference type="NCBI Taxonomy" id="150026"/>
    <lineage>
        <taxon>Bacteria</taxon>
        <taxon>Bacillati</taxon>
        <taxon>Actinomycetota</taxon>
        <taxon>Actinomycetes</taxon>
        <taxon>Micrococcales</taxon>
        <taxon>Microbacteriaceae</taxon>
        <taxon>Leifsonia</taxon>
    </lineage>
</organism>
<comment type="similarity">
    <text evidence="1">Belongs to the 'phage' integrase family.</text>
</comment>
<accession>A0A853D175</accession>
<comment type="caution">
    <text evidence="5">The sequence shown here is derived from an EMBL/GenBank/DDBJ whole genome shotgun (WGS) entry which is preliminary data.</text>
</comment>
<dbReference type="SUPFAM" id="SSF56349">
    <property type="entry name" value="DNA breaking-rejoining enzymes"/>
    <property type="match status" value="1"/>
</dbReference>
<keyword evidence="3" id="KW-0233">DNA recombination</keyword>
<evidence type="ECO:0000313" key="6">
    <source>
        <dbReference type="Proteomes" id="UP000578352"/>
    </source>
</evidence>
<dbReference type="GO" id="GO:0015074">
    <property type="term" value="P:DNA integration"/>
    <property type="evidence" value="ECO:0007669"/>
    <property type="project" value="InterPro"/>
</dbReference>
<evidence type="ECO:0000313" key="5">
    <source>
        <dbReference type="EMBL" id="NYJ25873.1"/>
    </source>
</evidence>
<evidence type="ECO:0000256" key="1">
    <source>
        <dbReference type="ARBA" id="ARBA00008857"/>
    </source>
</evidence>
<evidence type="ECO:0000256" key="3">
    <source>
        <dbReference type="ARBA" id="ARBA00023172"/>
    </source>
</evidence>
<dbReference type="AlphaFoldDB" id="A0A853D175"/>
<dbReference type="Pfam" id="PF00589">
    <property type="entry name" value="Phage_integrase"/>
    <property type="match status" value="1"/>
</dbReference>
<evidence type="ECO:0000256" key="2">
    <source>
        <dbReference type="ARBA" id="ARBA00023125"/>
    </source>
</evidence>
<evidence type="ECO:0000259" key="4">
    <source>
        <dbReference type="PROSITE" id="PS51898"/>
    </source>
</evidence>
<dbReference type="EMBL" id="JACCFL010000001">
    <property type="protein sequence ID" value="NYJ25873.1"/>
    <property type="molecule type" value="Genomic_DNA"/>
</dbReference>
<dbReference type="Gene3D" id="1.10.443.10">
    <property type="entry name" value="Intergrase catalytic core"/>
    <property type="match status" value="1"/>
</dbReference>
<dbReference type="PANTHER" id="PTHR30349">
    <property type="entry name" value="PHAGE INTEGRASE-RELATED"/>
    <property type="match status" value="1"/>
</dbReference>
<keyword evidence="2" id="KW-0238">DNA-binding</keyword>
<dbReference type="InterPro" id="IPR011010">
    <property type="entry name" value="DNA_brk_join_enz"/>
</dbReference>
<dbReference type="Proteomes" id="UP000578352">
    <property type="component" value="Unassembled WGS sequence"/>
</dbReference>
<dbReference type="InterPro" id="IPR050090">
    <property type="entry name" value="Tyrosine_recombinase_XerCD"/>
</dbReference>
<dbReference type="PANTHER" id="PTHR30349:SF41">
    <property type="entry name" value="INTEGRASE_RECOMBINASE PROTEIN MJ0367-RELATED"/>
    <property type="match status" value="1"/>
</dbReference>
<dbReference type="GO" id="GO:0006310">
    <property type="term" value="P:DNA recombination"/>
    <property type="evidence" value="ECO:0007669"/>
    <property type="project" value="UniProtKB-KW"/>
</dbReference>
<dbReference type="GO" id="GO:0003677">
    <property type="term" value="F:DNA binding"/>
    <property type="evidence" value="ECO:0007669"/>
    <property type="project" value="UniProtKB-KW"/>
</dbReference>
<feature type="domain" description="Tyr recombinase" evidence="4">
    <location>
        <begin position="1"/>
        <end position="179"/>
    </location>
</feature>
<protein>
    <submittedName>
        <fullName evidence="5">Integrase</fullName>
    </submittedName>
</protein>